<organism evidence="1 2">
    <name type="scientific">Aquipluma nitroreducens</name>
    <dbReference type="NCBI Taxonomy" id="2010828"/>
    <lineage>
        <taxon>Bacteria</taxon>
        <taxon>Pseudomonadati</taxon>
        <taxon>Bacteroidota</taxon>
        <taxon>Bacteroidia</taxon>
        <taxon>Marinilabiliales</taxon>
        <taxon>Prolixibacteraceae</taxon>
        <taxon>Aquipluma</taxon>
    </lineage>
</organism>
<dbReference type="Proteomes" id="UP001193389">
    <property type="component" value="Chromosome"/>
</dbReference>
<gene>
    <name evidence="1" type="ORF">AQPE_2277</name>
</gene>
<evidence type="ECO:0000313" key="2">
    <source>
        <dbReference type="Proteomes" id="UP001193389"/>
    </source>
</evidence>
<accession>A0A5K7S9K2</accession>
<dbReference type="RefSeq" id="WP_318351048.1">
    <property type="nucleotide sequence ID" value="NZ_AP018694.1"/>
</dbReference>
<protein>
    <recommendedName>
        <fullName evidence="3">DUF3795 domain-containing protein</fullName>
    </recommendedName>
</protein>
<sequence>MIQEVKNDPQLIAYCGLYCGACRKYISGKCPSCKQIQGKHWCKIRTCNINQQFSSCADCALETPNACKKFNNPISKVFAFIFGSNREKCILTIRENGAVWYATHMAETGQQSLKGK</sequence>
<name>A0A5K7S9K2_9BACT</name>
<evidence type="ECO:0008006" key="3">
    <source>
        <dbReference type="Google" id="ProtNLM"/>
    </source>
</evidence>
<reference evidence="1" key="1">
    <citation type="journal article" date="2020" name="Int. J. Syst. Evol. Microbiol.">
        <title>Aquipluma nitroreducens gen. nov. sp. nov., a novel facultatively anaerobic bacterium isolated from a freshwater lake.</title>
        <authorList>
            <person name="Watanabe M."/>
            <person name="Kojima H."/>
            <person name="Fukui M."/>
        </authorList>
    </citation>
    <scope>NUCLEOTIDE SEQUENCE</scope>
    <source>
        <strain evidence="1">MeG22</strain>
    </source>
</reference>
<evidence type="ECO:0000313" key="1">
    <source>
        <dbReference type="EMBL" id="BBE18117.1"/>
    </source>
</evidence>
<proteinExistence type="predicted"/>
<dbReference type="AlphaFoldDB" id="A0A5K7S9K2"/>
<dbReference type="EMBL" id="AP018694">
    <property type="protein sequence ID" value="BBE18117.1"/>
    <property type="molecule type" value="Genomic_DNA"/>
</dbReference>
<keyword evidence="2" id="KW-1185">Reference proteome</keyword>
<dbReference type="KEGG" id="anf:AQPE_2277"/>